<gene>
    <name evidence="1" type="ORF">H1Bulk291512_000002</name>
</gene>
<organism evidence="1">
    <name type="scientific">Leviviridae sp</name>
    <dbReference type="NCBI Taxonomy" id="2027243"/>
    <lineage>
        <taxon>Viruses</taxon>
        <taxon>Riboviria</taxon>
        <taxon>Orthornavirae</taxon>
        <taxon>Lenarviricota</taxon>
        <taxon>Leviviricetes</taxon>
        <taxon>Norzivirales</taxon>
        <taxon>Fiersviridae</taxon>
    </lineage>
</organism>
<proteinExistence type="predicted"/>
<evidence type="ECO:0000313" key="1">
    <source>
        <dbReference type="EMBL" id="QDH87821.1"/>
    </source>
</evidence>
<dbReference type="EMBL" id="MN033656">
    <property type="protein sequence ID" value="QDH87821.1"/>
    <property type="molecule type" value="Genomic_RNA"/>
</dbReference>
<name>A0A514D2G6_9VIRU</name>
<protein>
    <submittedName>
        <fullName evidence="1">Uncharacterized protein</fullName>
    </submittedName>
</protein>
<reference evidence="1" key="1">
    <citation type="submission" date="2019-05" db="EMBL/GenBank/DDBJ databases">
        <title>Metatranscriptomic reconstruction reveals RNA viruses with the potential to shape carbon cycling in soil.</title>
        <authorList>
            <person name="Starr E.P."/>
            <person name="Nuccio E."/>
            <person name="Pett-Ridge J."/>
            <person name="Banfield J.F."/>
            <person name="Firestone M.K."/>
        </authorList>
    </citation>
    <scope>NUCLEOTIDE SEQUENCE</scope>
    <source>
        <strain evidence="1">H1_Bulk_29_scaffold_1512</strain>
    </source>
</reference>
<accession>A0A514D2G6</accession>
<sequence length="82" mass="9166">MSNQSRGEIIPPDLRSAMMVARLANADWASYDGNGMRYVVERQTGAQDSVIGVLDALEGVRLSVSELTERLPENLRKRILFM</sequence>